<dbReference type="EMBL" id="CP042437">
    <property type="protein sequence ID" value="QEC78755.1"/>
    <property type="molecule type" value="Genomic_DNA"/>
</dbReference>
<protein>
    <submittedName>
        <fullName evidence="1">Uncharacterized protein</fullName>
    </submittedName>
</protein>
<gene>
    <name evidence="1" type="ORF">FSB76_23425</name>
</gene>
<dbReference type="KEGG" id="mgk:FSB76_23425"/>
<reference evidence="1 2" key="1">
    <citation type="journal article" date="2013" name="J. Microbiol.">
        <title>Mucilaginibacter ginsenosidivorax sp. nov., with ginsenoside converting activity isolated from sediment.</title>
        <authorList>
            <person name="Kim J.K."/>
            <person name="Choi T.E."/>
            <person name="Liu Q.M."/>
            <person name="Park H.Y."/>
            <person name="Yi T.H."/>
            <person name="Yoon M.H."/>
            <person name="Kim S.C."/>
            <person name="Im W.T."/>
        </authorList>
    </citation>
    <scope>NUCLEOTIDE SEQUENCE [LARGE SCALE GENOMIC DNA]</scope>
    <source>
        <strain evidence="1 2">KHI28</strain>
    </source>
</reference>
<proteinExistence type="predicted"/>
<name>A0A5B8W746_9SPHI</name>
<organism evidence="1 2">
    <name type="scientific">Mucilaginibacter ginsenosidivorax</name>
    <dbReference type="NCBI Taxonomy" id="862126"/>
    <lineage>
        <taxon>Bacteria</taxon>
        <taxon>Pseudomonadati</taxon>
        <taxon>Bacteroidota</taxon>
        <taxon>Sphingobacteriia</taxon>
        <taxon>Sphingobacteriales</taxon>
        <taxon>Sphingobacteriaceae</taxon>
        <taxon>Mucilaginibacter</taxon>
    </lineage>
</organism>
<dbReference type="RefSeq" id="WP_147057698.1">
    <property type="nucleotide sequence ID" value="NZ_CP042437.1"/>
</dbReference>
<accession>A0A5B8W746</accession>
<dbReference type="AlphaFoldDB" id="A0A5B8W746"/>
<evidence type="ECO:0000313" key="2">
    <source>
        <dbReference type="Proteomes" id="UP000321362"/>
    </source>
</evidence>
<sequence length="80" mass="9379">MKNLTITFTTNLTGSLILTDDDQKTIRTANFEVSLNTVNKNRIWVHLQNEICPEAWVEIKIYQPNKPQADIERFLNLQYL</sequence>
<dbReference type="Proteomes" id="UP000321362">
    <property type="component" value="Chromosome"/>
</dbReference>
<evidence type="ECO:0000313" key="1">
    <source>
        <dbReference type="EMBL" id="QEC78755.1"/>
    </source>
</evidence>
<keyword evidence="2" id="KW-1185">Reference proteome</keyword>